<dbReference type="PROSITE" id="PS51257">
    <property type="entry name" value="PROKAR_LIPOPROTEIN"/>
    <property type="match status" value="1"/>
</dbReference>
<organism evidence="2 3">
    <name type="scientific">Helianthus annuus</name>
    <name type="common">Common sunflower</name>
    <dbReference type="NCBI Taxonomy" id="4232"/>
    <lineage>
        <taxon>Eukaryota</taxon>
        <taxon>Viridiplantae</taxon>
        <taxon>Streptophyta</taxon>
        <taxon>Embryophyta</taxon>
        <taxon>Tracheophyta</taxon>
        <taxon>Spermatophyta</taxon>
        <taxon>Magnoliopsida</taxon>
        <taxon>eudicotyledons</taxon>
        <taxon>Gunneridae</taxon>
        <taxon>Pentapetalae</taxon>
        <taxon>asterids</taxon>
        <taxon>campanulids</taxon>
        <taxon>Asterales</taxon>
        <taxon>Asteraceae</taxon>
        <taxon>Asteroideae</taxon>
        <taxon>Heliantheae alliance</taxon>
        <taxon>Heliantheae</taxon>
        <taxon>Helianthus</taxon>
    </lineage>
</organism>
<gene>
    <name evidence="2" type="ORF">HanXRQr2_Chr04g0176231</name>
</gene>
<keyword evidence="3" id="KW-1185">Reference proteome</keyword>
<comment type="caution">
    <text evidence="2">The sequence shown here is derived from an EMBL/GenBank/DDBJ whole genome shotgun (WGS) entry which is preliminary data.</text>
</comment>
<keyword evidence="1" id="KW-1133">Transmembrane helix</keyword>
<accession>A0A9K3NSL0</accession>
<dbReference type="Proteomes" id="UP000215914">
    <property type="component" value="Unassembled WGS sequence"/>
</dbReference>
<dbReference type="EMBL" id="MNCJ02000319">
    <property type="protein sequence ID" value="KAF5810996.1"/>
    <property type="molecule type" value="Genomic_DNA"/>
</dbReference>
<name>A0A9K3NSL0_HELAN</name>
<dbReference type="Gramene" id="mRNA:HanXRQr2_Chr04g0176231">
    <property type="protein sequence ID" value="mRNA:HanXRQr2_Chr04g0176231"/>
    <property type="gene ID" value="HanXRQr2_Chr04g0176231"/>
</dbReference>
<protein>
    <submittedName>
        <fullName evidence="2">Uncharacterized protein</fullName>
    </submittedName>
</protein>
<feature type="transmembrane region" description="Helical" evidence="1">
    <location>
        <begin position="7"/>
        <end position="32"/>
    </location>
</feature>
<sequence>MGCTLRFATFLSIVMLYSCIVVLYLYFIMRLILFYNFVGDRFRAYLNFSCYLFGFLFFLLTLC</sequence>
<reference evidence="2" key="2">
    <citation type="submission" date="2020-06" db="EMBL/GenBank/DDBJ databases">
        <title>Helianthus annuus Genome sequencing and assembly Release 2.</title>
        <authorList>
            <person name="Gouzy J."/>
            <person name="Langlade N."/>
            <person name="Munos S."/>
        </authorList>
    </citation>
    <scope>NUCLEOTIDE SEQUENCE</scope>
    <source>
        <tissue evidence="2">Leaves</tissue>
    </source>
</reference>
<feature type="transmembrane region" description="Helical" evidence="1">
    <location>
        <begin position="44"/>
        <end position="62"/>
    </location>
</feature>
<keyword evidence="1" id="KW-0812">Transmembrane</keyword>
<dbReference type="AlphaFoldDB" id="A0A9K3NSL0"/>
<evidence type="ECO:0000313" key="3">
    <source>
        <dbReference type="Proteomes" id="UP000215914"/>
    </source>
</evidence>
<reference evidence="2" key="1">
    <citation type="journal article" date="2017" name="Nature">
        <title>The sunflower genome provides insights into oil metabolism, flowering and Asterid evolution.</title>
        <authorList>
            <person name="Badouin H."/>
            <person name="Gouzy J."/>
            <person name="Grassa C.J."/>
            <person name="Murat F."/>
            <person name="Staton S.E."/>
            <person name="Cottret L."/>
            <person name="Lelandais-Briere C."/>
            <person name="Owens G.L."/>
            <person name="Carrere S."/>
            <person name="Mayjonade B."/>
            <person name="Legrand L."/>
            <person name="Gill N."/>
            <person name="Kane N.C."/>
            <person name="Bowers J.E."/>
            <person name="Hubner S."/>
            <person name="Bellec A."/>
            <person name="Berard A."/>
            <person name="Berges H."/>
            <person name="Blanchet N."/>
            <person name="Boniface M.C."/>
            <person name="Brunel D."/>
            <person name="Catrice O."/>
            <person name="Chaidir N."/>
            <person name="Claudel C."/>
            <person name="Donnadieu C."/>
            <person name="Faraut T."/>
            <person name="Fievet G."/>
            <person name="Helmstetter N."/>
            <person name="King M."/>
            <person name="Knapp S.J."/>
            <person name="Lai Z."/>
            <person name="Le Paslier M.C."/>
            <person name="Lippi Y."/>
            <person name="Lorenzon L."/>
            <person name="Mandel J.R."/>
            <person name="Marage G."/>
            <person name="Marchand G."/>
            <person name="Marquand E."/>
            <person name="Bret-Mestries E."/>
            <person name="Morien E."/>
            <person name="Nambeesan S."/>
            <person name="Nguyen T."/>
            <person name="Pegot-Espagnet P."/>
            <person name="Pouilly N."/>
            <person name="Raftis F."/>
            <person name="Sallet E."/>
            <person name="Schiex T."/>
            <person name="Thomas J."/>
            <person name="Vandecasteele C."/>
            <person name="Vares D."/>
            <person name="Vear F."/>
            <person name="Vautrin S."/>
            <person name="Crespi M."/>
            <person name="Mangin B."/>
            <person name="Burke J.M."/>
            <person name="Salse J."/>
            <person name="Munos S."/>
            <person name="Vincourt P."/>
            <person name="Rieseberg L.H."/>
            <person name="Langlade N.B."/>
        </authorList>
    </citation>
    <scope>NUCLEOTIDE SEQUENCE</scope>
    <source>
        <tissue evidence="2">Leaves</tissue>
    </source>
</reference>
<keyword evidence="1" id="KW-0472">Membrane</keyword>
<evidence type="ECO:0000256" key="1">
    <source>
        <dbReference type="SAM" id="Phobius"/>
    </source>
</evidence>
<proteinExistence type="predicted"/>
<evidence type="ECO:0000313" key="2">
    <source>
        <dbReference type="EMBL" id="KAF5810996.1"/>
    </source>
</evidence>